<organism evidence="2 3">
    <name type="scientific">Phytophthora aleatoria</name>
    <dbReference type="NCBI Taxonomy" id="2496075"/>
    <lineage>
        <taxon>Eukaryota</taxon>
        <taxon>Sar</taxon>
        <taxon>Stramenopiles</taxon>
        <taxon>Oomycota</taxon>
        <taxon>Peronosporomycetes</taxon>
        <taxon>Peronosporales</taxon>
        <taxon>Peronosporaceae</taxon>
        <taxon>Phytophthora</taxon>
    </lineage>
</organism>
<sequence>MPSQEPSLLPRQEQRYVGQNVILHRGDMANTDGWVEDTFVEITYDLATTNNALVVTSNMQNSFPCFGSTDVPIKHDAETLCTTTMPLSFTNQRSKMGQNAQVSIDSLQVGAFYRPSSDEVTAYADSTSPVPFRRSPCPGLNSLANHGHIPRSGKNITHESLGAALMSVFNFNSNLTQILLNQVPATFSLDIISRHNVLEHDASLVHNDEYFGGDPININETLVEDQLSRSLDGKTLGVTEVGETRRDRLAECRANNPECVFGSNQTTFSYLEAAVFIVGCGGNVNESVTVEAAHSFVWEERIPDNYVASKEPVSFSYMQSVMTKLLAYA</sequence>
<comment type="caution">
    <text evidence="2">The sequence shown here is derived from an EMBL/GenBank/DDBJ whole genome shotgun (WGS) entry which is preliminary data.</text>
</comment>
<reference evidence="2" key="1">
    <citation type="submission" date="2021-01" db="EMBL/GenBank/DDBJ databases">
        <title>Phytophthora aleatoria, a newly-described species from Pinus radiata is distinct from Phytophthora cactorum isolates based on comparative genomics.</title>
        <authorList>
            <person name="Mcdougal R."/>
            <person name="Panda P."/>
            <person name="Williams N."/>
            <person name="Studholme D.J."/>
        </authorList>
    </citation>
    <scope>NUCLEOTIDE SEQUENCE</scope>
    <source>
        <strain evidence="2">NZFS 4037</strain>
    </source>
</reference>
<dbReference type="PANTHER" id="PTHR33577:SF9">
    <property type="entry name" value="PEROXIDASE STCC"/>
    <property type="match status" value="1"/>
</dbReference>
<evidence type="ECO:0000259" key="1">
    <source>
        <dbReference type="PROSITE" id="PS51405"/>
    </source>
</evidence>
<dbReference type="EMBL" id="JAENGY010000435">
    <property type="protein sequence ID" value="KAG6962996.1"/>
    <property type="molecule type" value="Genomic_DNA"/>
</dbReference>
<protein>
    <recommendedName>
        <fullName evidence="1">Heme haloperoxidase family profile domain-containing protein</fullName>
    </recommendedName>
</protein>
<dbReference type="InterPro" id="IPR000028">
    <property type="entry name" value="Chloroperoxidase"/>
</dbReference>
<dbReference type="Proteomes" id="UP000709295">
    <property type="component" value="Unassembled WGS sequence"/>
</dbReference>
<dbReference type="PANTHER" id="PTHR33577">
    <property type="entry name" value="STERIGMATOCYSTIN BIOSYNTHESIS PEROXIDASE STCC-RELATED"/>
    <property type="match status" value="1"/>
</dbReference>
<keyword evidence="3" id="KW-1185">Reference proteome</keyword>
<feature type="domain" description="Heme haloperoxidase family profile" evidence="1">
    <location>
        <begin position="119"/>
        <end position="320"/>
    </location>
</feature>
<dbReference type="Pfam" id="PF01328">
    <property type="entry name" value="Peroxidase_2"/>
    <property type="match status" value="1"/>
</dbReference>
<evidence type="ECO:0000313" key="3">
    <source>
        <dbReference type="Proteomes" id="UP000709295"/>
    </source>
</evidence>
<gene>
    <name evidence="2" type="ORF">JG688_00008347</name>
</gene>
<dbReference type="GO" id="GO:0004601">
    <property type="term" value="F:peroxidase activity"/>
    <property type="evidence" value="ECO:0007669"/>
    <property type="project" value="InterPro"/>
</dbReference>
<dbReference type="PROSITE" id="PS51405">
    <property type="entry name" value="HEME_HALOPEROXIDASE"/>
    <property type="match status" value="1"/>
</dbReference>
<dbReference type="AlphaFoldDB" id="A0A8J5J4V9"/>
<evidence type="ECO:0000313" key="2">
    <source>
        <dbReference type="EMBL" id="KAG6962996.1"/>
    </source>
</evidence>
<proteinExistence type="predicted"/>
<accession>A0A8J5J4V9</accession>
<name>A0A8J5J4V9_9STRA</name>